<accession>A0ABS6HWP4</accession>
<dbReference type="PANTHER" id="PTHR47396:SF1">
    <property type="entry name" value="ATP-DEPENDENT HELICASE IRC3-RELATED"/>
    <property type="match status" value="1"/>
</dbReference>
<proteinExistence type="predicted"/>
<dbReference type="Pfam" id="PF04851">
    <property type="entry name" value="ResIII"/>
    <property type="match status" value="1"/>
</dbReference>
<keyword evidence="3" id="KW-0067">ATP-binding</keyword>
<dbReference type="Pfam" id="PF00271">
    <property type="entry name" value="Helicase_C"/>
    <property type="match status" value="1"/>
</dbReference>
<dbReference type="InterPro" id="IPR006935">
    <property type="entry name" value="Helicase/UvrB_N"/>
</dbReference>
<keyword evidence="4" id="KW-1185">Reference proteome</keyword>
<dbReference type="SMART" id="SM00487">
    <property type="entry name" value="DEXDc"/>
    <property type="match status" value="1"/>
</dbReference>
<evidence type="ECO:0000259" key="1">
    <source>
        <dbReference type="PROSITE" id="PS51192"/>
    </source>
</evidence>
<dbReference type="InterPro" id="IPR001650">
    <property type="entry name" value="Helicase_C-like"/>
</dbReference>
<dbReference type="PROSITE" id="PS51192">
    <property type="entry name" value="HELICASE_ATP_BIND_1"/>
    <property type="match status" value="1"/>
</dbReference>
<sequence>MQQMLTAREARDALSRFSKDSRGRSIEWIIAAAEHDGTPSPSLQLSDDDLIKLLVELAGADLLADREIRRIIADQCGPRYLDRLHDYQSGVRGARTHRSKVDAIAQRKWHPGKSWAMHFVRTLRFPVAYAGSRSEDFLPDSLDVEPCTALPPLRDFQIELRDRVLDILNRRHAGNRAILTLPTGAGKTRTTVEALLAWRQSQEDPQIILWIAQSDELCEQAVQSFREVWFDLGHRGASLRETLTIGRLWGDSNAVPIECGVVVASIQKLRAAQQGTGRTLTPEDLRIIGENTGVIVVDEAHRALAPSYTGVLTALGISFREKSARTALLGLTATPRRTSQEETRRLRRRFNNRIVNAPTLGEDPVQSLRAEGVLSRVDYERLDYDAKRIDLDANSRHAQYFEDFEDVHPDVLQRIGEEHRRNRRIVDRLFELDPNWPVLLFACSTQHAQALASLLRRGGRSTGCVLGSTRSTTRRALIEQFRDGKLSVLCNYGVLTTGFDAPLVRCVVVARPTASPILYEQMVGRGMRGPEFGGTDRCLLIDVDDNLRWRDRRATIEYTSLEDDMRHAE</sequence>
<name>A0ABS6HWP4_MYCGD</name>
<feature type="domain" description="Helicase ATP-binding" evidence="1">
    <location>
        <begin position="168"/>
        <end position="353"/>
    </location>
</feature>
<keyword evidence="3" id="KW-0378">Hydrolase</keyword>
<dbReference type="SUPFAM" id="SSF52540">
    <property type="entry name" value="P-loop containing nucleoside triphosphate hydrolases"/>
    <property type="match status" value="1"/>
</dbReference>
<dbReference type="SMART" id="SM00490">
    <property type="entry name" value="HELICc"/>
    <property type="match status" value="1"/>
</dbReference>
<dbReference type="PROSITE" id="PS51194">
    <property type="entry name" value="HELICASE_CTER"/>
    <property type="match status" value="1"/>
</dbReference>
<dbReference type="Gene3D" id="3.40.50.300">
    <property type="entry name" value="P-loop containing nucleotide triphosphate hydrolases"/>
    <property type="match status" value="2"/>
</dbReference>
<evidence type="ECO:0000259" key="2">
    <source>
        <dbReference type="PROSITE" id="PS51194"/>
    </source>
</evidence>
<dbReference type="GO" id="GO:0004386">
    <property type="term" value="F:helicase activity"/>
    <property type="evidence" value="ECO:0007669"/>
    <property type="project" value="UniProtKB-KW"/>
</dbReference>
<reference evidence="3 4" key="1">
    <citation type="submission" date="2021-05" db="EMBL/GenBank/DDBJ databases">
        <title>Draft Genome Sequences of Clinical Respiratory Isolates of Mycobacterium goodii Recovered in Ireland.</title>
        <authorList>
            <person name="Flanagan P.R."/>
            <person name="Mok S."/>
            <person name="Roycroft E."/>
            <person name="Rogers T.R."/>
            <person name="Fitzgibbon M."/>
        </authorList>
    </citation>
    <scope>NUCLEOTIDE SEQUENCE [LARGE SCALE GENOMIC DNA]</scope>
    <source>
        <strain evidence="3 4">14IE55</strain>
    </source>
</reference>
<keyword evidence="3" id="KW-0347">Helicase</keyword>
<dbReference type="EMBL" id="JAHBOM010000035">
    <property type="protein sequence ID" value="MBU8827097.1"/>
    <property type="molecule type" value="Genomic_DNA"/>
</dbReference>
<comment type="caution">
    <text evidence="3">The sequence shown here is derived from an EMBL/GenBank/DDBJ whole genome shotgun (WGS) entry which is preliminary data.</text>
</comment>
<organism evidence="3 4">
    <name type="scientific">Mycolicibacterium goodii</name>
    <name type="common">Mycobacterium goodii</name>
    <dbReference type="NCBI Taxonomy" id="134601"/>
    <lineage>
        <taxon>Bacteria</taxon>
        <taxon>Bacillati</taxon>
        <taxon>Actinomycetota</taxon>
        <taxon>Actinomycetes</taxon>
        <taxon>Mycobacteriales</taxon>
        <taxon>Mycobacteriaceae</taxon>
        <taxon>Mycolicibacterium</taxon>
    </lineage>
</organism>
<dbReference type="InterPro" id="IPR050742">
    <property type="entry name" value="Helicase_Restrict-Modif_Enz"/>
</dbReference>
<gene>
    <name evidence="3" type="ORF">KL859_30010</name>
</gene>
<keyword evidence="3" id="KW-0547">Nucleotide-binding</keyword>
<dbReference type="InterPro" id="IPR027417">
    <property type="entry name" value="P-loop_NTPase"/>
</dbReference>
<evidence type="ECO:0000313" key="4">
    <source>
        <dbReference type="Proteomes" id="UP000696413"/>
    </source>
</evidence>
<protein>
    <submittedName>
        <fullName evidence="3">DEAD/DEAH box helicase</fullName>
    </submittedName>
</protein>
<dbReference type="InterPro" id="IPR014001">
    <property type="entry name" value="Helicase_ATP-bd"/>
</dbReference>
<dbReference type="Proteomes" id="UP000696413">
    <property type="component" value="Unassembled WGS sequence"/>
</dbReference>
<feature type="domain" description="Helicase C-terminal" evidence="2">
    <location>
        <begin position="424"/>
        <end position="569"/>
    </location>
</feature>
<evidence type="ECO:0000313" key="3">
    <source>
        <dbReference type="EMBL" id="MBU8827097.1"/>
    </source>
</evidence>
<dbReference type="PANTHER" id="PTHR47396">
    <property type="entry name" value="TYPE I RESTRICTION ENZYME ECOKI R PROTEIN"/>
    <property type="match status" value="1"/>
</dbReference>